<evidence type="ECO:0000256" key="1">
    <source>
        <dbReference type="SAM" id="Phobius"/>
    </source>
</evidence>
<accession>A0A975PMJ7</accession>
<feature type="transmembrane region" description="Helical" evidence="1">
    <location>
        <begin position="167"/>
        <end position="189"/>
    </location>
</feature>
<gene>
    <name evidence="2" type="ORF">KDD17_15650</name>
</gene>
<proteinExistence type="predicted"/>
<feature type="transmembrane region" description="Helical" evidence="1">
    <location>
        <begin position="142"/>
        <end position="161"/>
    </location>
</feature>
<keyword evidence="1" id="KW-1133">Transmembrane helix</keyword>
<protein>
    <submittedName>
        <fullName evidence="2">Uncharacterized protein</fullName>
    </submittedName>
</protein>
<dbReference type="Proteomes" id="UP000683291">
    <property type="component" value="Chromosome 1"/>
</dbReference>
<evidence type="ECO:0000313" key="2">
    <source>
        <dbReference type="EMBL" id="QUJ76310.1"/>
    </source>
</evidence>
<organism evidence="2 3">
    <name type="scientific">Sulfitobacter albidus</name>
    <dbReference type="NCBI Taxonomy" id="2829501"/>
    <lineage>
        <taxon>Bacteria</taxon>
        <taxon>Pseudomonadati</taxon>
        <taxon>Pseudomonadota</taxon>
        <taxon>Alphaproteobacteria</taxon>
        <taxon>Rhodobacterales</taxon>
        <taxon>Roseobacteraceae</taxon>
        <taxon>Sulfitobacter</taxon>
    </lineage>
</organism>
<reference evidence="2" key="1">
    <citation type="submission" date="2021-04" db="EMBL/GenBank/DDBJ databases">
        <title>Complete genome sequence for Sulfitobacter sp. strain JK7-1.</title>
        <authorList>
            <person name="Park S.-J."/>
        </authorList>
    </citation>
    <scope>NUCLEOTIDE SEQUENCE</scope>
    <source>
        <strain evidence="2">JK7-1</strain>
    </source>
</reference>
<keyword evidence="3" id="KW-1185">Reference proteome</keyword>
<feature type="transmembrane region" description="Helical" evidence="1">
    <location>
        <begin position="75"/>
        <end position="98"/>
    </location>
</feature>
<evidence type="ECO:0000313" key="3">
    <source>
        <dbReference type="Proteomes" id="UP000683291"/>
    </source>
</evidence>
<feature type="transmembrane region" description="Helical" evidence="1">
    <location>
        <begin position="33"/>
        <end position="54"/>
    </location>
</feature>
<dbReference type="AlphaFoldDB" id="A0A975PMJ7"/>
<name>A0A975PMJ7_9RHOB</name>
<sequence length="209" mass="22130">MRWISADRPLLPGLAAYIDVPIAVYLLEGSSAQAYLIARALTCIVPVALTPIGWRLWPVVARAADTLSFSAVQAIAARINLGYVLITGALGVLVLWLASQFLRGDQSVQVLHWLLLGQCAPLLFGATGLLMRAFGRDAIIPLLRIGGALCLSVTIVSAHLLKGPADGLLLAQATAAVQLTIAATCALLLTQRGVWPGLTALAQPRIRLR</sequence>
<dbReference type="EMBL" id="CP073581">
    <property type="protein sequence ID" value="QUJ76310.1"/>
    <property type="molecule type" value="Genomic_DNA"/>
</dbReference>
<keyword evidence="1" id="KW-0472">Membrane</keyword>
<keyword evidence="1" id="KW-0812">Transmembrane</keyword>
<feature type="transmembrane region" description="Helical" evidence="1">
    <location>
        <begin position="9"/>
        <end position="27"/>
    </location>
</feature>
<feature type="transmembrane region" description="Helical" evidence="1">
    <location>
        <begin position="110"/>
        <end position="130"/>
    </location>
</feature>
<dbReference type="RefSeq" id="WP_212704508.1">
    <property type="nucleotide sequence ID" value="NZ_CP073581.1"/>
</dbReference>
<dbReference type="KEGG" id="sual:KDD17_15650"/>